<reference evidence="7 8" key="1">
    <citation type="journal article" date="2019" name="Sci. Rep.">
        <title>Nanopore sequencing improves the draft genome of the human pathogenic amoeba Naegleria fowleri.</title>
        <authorList>
            <person name="Liechti N."/>
            <person name="Schurch N."/>
            <person name="Bruggmann R."/>
            <person name="Wittwer M."/>
        </authorList>
    </citation>
    <scope>NUCLEOTIDE SEQUENCE [LARGE SCALE GENOMIC DNA]</scope>
    <source>
        <strain evidence="7 8">ATCC 30894</strain>
    </source>
</reference>
<protein>
    <recommendedName>
        <fullName evidence="6">Cytochrome b5 heme-binding domain-containing protein</fullName>
    </recommendedName>
</protein>
<dbReference type="Pfam" id="PF00173">
    <property type="entry name" value="Cyt-b5"/>
    <property type="match status" value="1"/>
</dbReference>
<dbReference type="GeneID" id="68109246"/>
<evidence type="ECO:0000256" key="3">
    <source>
        <dbReference type="ARBA" id="ARBA00023004"/>
    </source>
</evidence>
<dbReference type="Gene3D" id="3.10.120.10">
    <property type="entry name" value="Cytochrome b5-like heme/steroid binding domain"/>
    <property type="match status" value="1"/>
</dbReference>
<dbReference type="OrthoDB" id="10260134at2759"/>
<dbReference type="Proteomes" id="UP000444721">
    <property type="component" value="Unassembled WGS sequence"/>
</dbReference>
<dbReference type="InterPro" id="IPR001199">
    <property type="entry name" value="Cyt_B5-like_heme/steroid-bd"/>
</dbReference>
<feature type="compositionally biased region" description="Polar residues" evidence="5">
    <location>
        <begin position="11"/>
        <end position="23"/>
    </location>
</feature>
<dbReference type="GO" id="GO:0046872">
    <property type="term" value="F:metal ion binding"/>
    <property type="evidence" value="ECO:0007669"/>
    <property type="project" value="UniProtKB-UniRule"/>
</dbReference>
<organism evidence="7 8">
    <name type="scientific">Naegleria fowleri</name>
    <name type="common">Brain eating amoeba</name>
    <dbReference type="NCBI Taxonomy" id="5763"/>
    <lineage>
        <taxon>Eukaryota</taxon>
        <taxon>Discoba</taxon>
        <taxon>Heterolobosea</taxon>
        <taxon>Tetramitia</taxon>
        <taxon>Eutetramitia</taxon>
        <taxon>Vahlkampfiidae</taxon>
        <taxon>Naegleria</taxon>
    </lineage>
</organism>
<keyword evidence="8" id="KW-1185">Reference proteome</keyword>
<evidence type="ECO:0000256" key="5">
    <source>
        <dbReference type="SAM" id="MobiDB-lite"/>
    </source>
</evidence>
<feature type="compositionally biased region" description="Basic and acidic residues" evidence="5">
    <location>
        <begin position="1"/>
        <end position="10"/>
    </location>
</feature>
<keyword evidence="3 4" id="KW-0408">Iron</keyword>
<comment type="similarity">
    <text evidence="4">Belongs to the cytochrome b5 family.</text>
</comment>
<sequence>MGAVCTKDKSSTAVKNENVSSLKKGNEDKEEIHGKANSENEAIKESKKNEEMATKVNGHASRKDVDLNNLKKYSKEEVESSETLMIVDGYVVETASFKDEHPGGSRAITQYRKKDATLMFMSSHSDKGAEKLLQIVVGYVDGYPNVGEKVKDLL</sequence>
<dbReference type="SUPFAM" id="SSF55856">
    <property type="entry name" value="Cytochrome b5-like heme/steroid binding domain"/>
    <property type="match status" value="1"/>
</dbReference>
<dbReference type="PROSITE" id="PS50255">
    <property type="entry name" value="CYTOCHROME_B5_2"/>
    <property type="match status" value="1"/>
</dbReference>
<dbReference type="VEuPathDB" id="AmoebaDB:FDP41_002028"/>
<evidence type="ECO:0000259" key="6">
    <source>
        <dbReference type="PROSITE" id="PS50255"/>
    </source>
</evidence>
<dbReference type="GO" id="GO:0020037">
    <property type="term" value="F:heme binding"/>
    <property type="evidence" value="ECO:0007669"/>
    <property type="project" value="UniProtKB-UniRule"/>
</dbReference>
<dbReference type="InterPro" id="IPR018506">
    <property type="entry name" value="Cyt_B5_heme-BS"/>
</dbReference>
<evidence type="ECO:0000256" key="2">
    <source>
        <dbReference type="ARBA" id="ARBA00022723"/>
    </source>
</evidence>
<feature type="domain" description="Cytochrome b5 heme-binding" evidence="6">
    <location>
        <begin position="62"/>
        <end position="141"/>
    </location>
</feature>
<dbReference type="EMBL" id="VFQX01000028">
    <property type="protein sequence ID" value="KAF0978958.1"/>
    <property type="molecule type" value="Genomic_DNA"/>
</dbReference>
<dbReference type="OMA" id="AKSECWM"/>
<dbReference type="PROSITE" id="PS00191">
    <property type="entry name" value="CYTOCHROME_B5_1"/>
    <property type="match status" value="1"/>
</dbReference>
<dbReference type="RefSeq" id="XP_044563671.1">
    <property type="nucleotide sequence ID" value="XM_044705178.1"/>
</dbReference>
<keyword evidence="1 4" id="KW-0349">Heme</keyword>
<keyword evidence="2 4" id="KW-0479">Metal-binding</keyword>
<comment type="caution">
    <text evidence="7">The sequence shown here is derived from an EMBL/GenBank/DDBJ whole genome shotgun (WGS) entry which is preliminary data.</text>
</comment>
<name>A0A6A5BZ55_NAEFO</name>
<evidence type="ECO:0000256" key="4">
    <source>
        <dbReference type="RuleBase" id="RU362121"/>
    </source>
</evidence>
<feature type="region of interest" description="Disordered" evidence="5">
    <location>
        <begin position="1"/>
        <end position="66"/>
    </location>
</feature>
<dbReference type="VEuPathDB" id="AmoebaDB:NfTy_033850"/>
<feature type="compositionally biased region" description="Basic and acidic residues" evidence="5">
    <location>
        <begin position="24"/>
        <end position="53"/>
    </location>
</feature>
<evidence type="ECO:0000313" key="7">
    <source>
        <dbReference type="EMBL" id="KAF0978958.1"/>
    </source>
</evidence>
<evidence type="ECO:0000313" key="8">
    <source>
        <dbReference type="Proteomes" id="UP000444721"/>
    </source>
</evidence>
<proteinExistence type="inferred from homology"/>
<evidence type="ECO:0000256" key="1">
    <source>
        <dbReference type="ARBA" id="ARBA00022617"/>
    </source>
</evidence>
<accession>A0A6A5BZ55</accession>
<dbReference type="SMART" id="SM01117">
    <property type="entry name" value="Cyt-b5"/>
    <property type="match status" value="1"/>
</dbReference>
<dbReference type="AlphaFoldDB" id="A0A6A5BZ55"/>
<dbReference type="InterPro" id="IPR036400">
    <property type="entry name" value="Cyt_B5-like_heme/steroid_sf"/>
</dbReference>
<dbReference type="VEuPathDB" id="AmoebaDB:NF0057060"/>
<gene>
    <name evidence="7" type="ORF">FDP41_002028</name>
</gene>